<dbReference type="GO" id="GO:0016491">
    <property type="term" value="F:oxidoreductase activity"/>
    <property type="evidence" value="ECO:0007669"/>
    <property type="project" value="UniProtKB-KW"/>
</dbReference>
<keyword evidence="2 4" id="KW-0560">Oxidoreductase</keyword>
<dbReference type="EC" id="1.-.-.-" evidence="4"/>
<feature type="domain" description="NADH:flavin oxidoreductase/NADH oxidase N-terminal" evidence="3">
    <location>
        <begin position="1"/>
        <end position="139"/>
    </location>
</feature>
<dbReference type="Proteomes" id="UP000188993">
    <property type="component" value="Chromosome"/>
</dbReference>
<dbReference type="InterPro" id="IPR013785">
    <property type="entry name" value="Aldolase_TIM"/>
</dbReference>
<sequence>MNFPLAVVKEVKQVAENSDKEDFIIGYRITPEEIHGENVGYRLGDAQQLIDRIVDFKIDYVHVSLFTKYDAESVGTNMPIGKTIKETVGDRAAVMIIAGIFSADDALDALNHGDLVAIGRSALIDPEFTLKIKEDRSDEIVLSIKKDRVDSLALPAGLIEWYTSEGVMLPPLPGIEYLEELKK</sequence>
<dbReference type="InterPro" id="IPR051799">
    <property type="entry name" value="NADH_flavin_oxidoreductase"/>
</dbReference>
<name>A0A1S6IPV6_9LACT</name>
<proteinExistence type="predicted"/>
<evidence type="ECO:0000256" key="2">
    <source>
        <dbReference type="ARBA" id="ARBA00023002"/>
    </source>
</evidence>
<evidence type="ECO:0000313" key="5">
    <source>
        <dbReference type="Proteomes" id="UP000188993"/>
    </source>
</evidence>
<reference evidence="4 5" key="1">
    <citation type="journal article" date="2014" name="Int. J. Syst. Evol. Microbiol.">
        <title>Jeotgalibaca dankookensis gen. nov., sp. nov., a member of the family Carnobacteriaceae, isolated from seujeot (Korean traditional food).</title>
        <authorList>
            <person name="Lee D.G."/>
            <person name="Trujillo M.E."/>
            <person name="Kang H."/>
            <person name="Ahn T.Y."/>
        </authorList>
    </citation>
    <scope>NUCLEOTIDE SEQUENCE [LARGE SCALE GENOMIC DNA]</scope>
    <source>
        <strain evidence="4 5">EX-07</strain>
    </source>
</reference>
<dbReference type="PANTHER" id="PTHR43656:SF2">
    <property type="entry name" value="BINDING OXIDOREDUCTASE, PUTATIVE (AFU_ORTHOLOGUE AFUA_2G08260)-RELATED"/>
    <property type="match status" value="1"/>
</dbReference>
<dbReference type="KEGG" id="jda:BW727_101217"/>
<dbReference type="AlphaFoldDB" id="A0A1S6IPV6"/>
<evidence type="ECO:0000259" key="3">
    <source>
        <dbReference type="Pfam" id="PF00724"/>
    </source>
</evidence>
<dbReference type="Pfam" id="PF00724">
    <property type="entry name" value="Oxidored_FMN"/>
    <property type="match status" value="1"/>
</dbReference>
<dbReference type="SUPFAM" id="SSF51395">
    <property type="entry name" value="FMN-linked oxidoreductases"/>
    <property type="match status" value="1"/>
</dbReference>
<keyword evidence="5" id="KW-1185">Reference proteome</keyword>
<protein>
    <submittedName>
        <fullName evidence="4">Putative oxidoreductase</fullName>
        <ecNumber evidence="4">1.-.-.-</ecNumber>
    </submittedName>
</protein>
<keyword evidence="1" id="KW-0285">Flavoprotein</keyword>
<organism evidence="4 5">
    <name type="scientific">Jeotgalibaca dankookensis</name>
    <dbReference type="NCBI Taxonomy" id="708126"/>
    <lineage>
        <taxon>Bacteria</taxon>
        <taxon>Bacillati</taxon>
        <taxon>Bacillota</taxon>
        <taxon>Bacilli</taxon>
        <taxon>Lactobacillales</taxon>
        <taxon>Carnobacteriaceae</taxon>
        <taxon>Jeotgalibaca</taxon>
    </lineage>
</organism>
<evidence type="ECO:0000256" key="1">
    <source>
        <dbReference type="ARBA" id="ARBA00022630"/>
    </source>
</evidence>
<dbReference type="GO" id="GO:0010181">
    <property type="term" value="F:FMN binding"/>
    <property type="evidence" value="ECO:0007669"/>
    <property type="project" value="InterPro"/>
</dbReference>
<dbReference type="EMBL" id="CP019728">
    <property type="protein sequence ID" value="AQS53584.1"/>
    <property type="molecule type" value="Genomic_DNA"/>
</dbReference>
<accession>A0A1S6IPV6</accession>
<evidence type="ECO:0000313" key="4">
    <source>
        <dbReference type="EMBL" id="AQS53584.1"/>
    </source>
</evidence>
<dbReference type="InterPro" id="IPR001155">
    <property type="entry name" value="OxRdtase_FMN_N"/>
</dbReference>
<dbReference type="Gene3D" id="3.20.20.70">
    <property type="entry name" value="Aldolase class I"/>
    <property type="match status" value="1"/>
</dbReference>
<dbReference type="STRING" id="708126.BW727_101217"/>
<gene>
    <name evidence="4" type="ORF">BW727_101217</name>
</gene>
<dbReference type="PANTHER" id="PTHR43656">
    <property type="entry name" value="BINDING OXIDOREDUCTASE, PUTATIVE (AFU_ORTHOLOGUE AFUA_2G08260)-RELATED"/>
    <property type="match status" value="1"/>
</dbReference>